<gene>
    <name evidence="2" type="ORF">PCOR1329_LOCUS79760</name>
</gene>
<organism evidence="2 3">
    <name type="scientific">Prorocentrum cordatum</name>
    <dbReference type="NCBI Taxonomy" id="2364126"/>
    <lineage>
        <taxon>Eukaryota</taxon>
        <taxon>Sar</taxon>
        <taxon>Alveolata</taxon>
        <taxon>Dinophyceae</taxon>
        <taxon>Prorocentrales</taxon>
        <taxon>Prorocentraceae</taxon>
        <taxon>Prorocentrum</taxon>
    </lineage>
</organism>
<reference evidence="2" key="1">
    <citation type="submission" date="2023-10" db="EMBL/GenBank/DDBJ databases">
        <authorList>
            <person name="Chen Y."/>
            <person name="Shah S."/>
            <person name="Dougan E. K."/>
            <person name="Thang M."/>
            <person name="Chan C."/>
        </authorList>
    </citation>
    <scope>NUCLEOTIDE SEQUENCE [LARGE SCALE GENOMIC DNA]</scope>
</reference>
<dbReference type="Pfam" id="PF00160">
    <property type="entry name" value="Pro_isomerase"/>
    <property type="match status" value="1"/>
</dbReference>
<dbReference type="Proteomes" id="UP001189429">
    <property type="component" value="Unassembled WGS sequence"/>
</dbReference>
<evidence type="ECO:0000313" key="3">
    <source>
        <dbReference type="Proteomes" id="UP001189429"/>
    </source>
</evidence>
<dbReference type="InterPro" id="IPR029000">
    <property type="entry name" value="Cyclophilin-like_dom_sf"/>
</dbReference>
<name>A0ABN9XTR9_9DINO</name>
<dbReference type="Gene3D" id="2.40.100.10">
    <property type="entry name" value="Cyclophilin-like"/>
    <property type="match status" value="1"/>
</dbReference>
<comment type="caution">
    <text evidence="2">The sequence shown here is derived from an EMBL/GenBank/DDBJ whole genome shotgun (WGS) entry which is preliminary data.</text>
</comment>
<protein>
    <recommendedName>
        <fullName evidence="1">PPIase cyclophilin-type domain-containing protein</fullName>
    </recommendedName>
</protein>
<proteinExistence type="predicted"/>
<keyword evidence="3" id="KW-1185">Reference proteome</keyword>
<dbReference type="EMBL" id="CAUYUJ010021230">
    <property type="protein sequence ID" value="CAK0903432.1"/>
    <property type="molecule type" value="Genomic_DNA"/>
</dbReference>
<evidence type="ECO:0000259" key="1">
    <source>
        <dbReference type="PROSITE" id="PS50072"/>
    </source>
</evidence>
<evidence type="ECO:0000313" key="2">
    <source>
        <dbReference type="EMBL" id="CAK0903432.1"/>
    </source>
</evidence>
<dbReference type="InterPro" id="IPR002130">
    <property type="entry name" value="Cyclophilin-type_PPIase_dom"/>
</dbReference>
<dbReference type="PROSITE" id="PS50072">
    <property type="entry name" value="CSA_PPIASE_2"/>
    <property type="match status" value="1"/>
</dbReference>
<sequence>MEACSGRYPGEAATQVNYFLSDVKKIEPNKVITWANFKDGNTFTRQRLTTVNGKAWVQTNNLEVPLAGPDTETTETNDLRHELAGTVSMRRGGGTFDFNVAPVENAAWLDKDNVVIGRVLEGMDQINAINKVQLLPDGRPQKSIRCFSSILSILNETTGQFDALKRLEGVTDFFA</sequence>
<feature type="domain" description="PPIase cyclophilin-type" evidence="1">
    <location>
        <begin position="1"/>
        <end position="144"/>
    </location>
</feature>
<dbReference type="SUPFAM" id="SSF50891">
    <property type="entry name" value="Cyclophilin-like"/>
    <property type="match status" value="1"/>
</dbReference>
<accession>A0ABN9XTR9</accession>